<organism evidence="2 3">
    <name type="scientific">Virgisporangium ochraceum</name>
    <dbReference type="NCBI Taxonomy" id="65505"/>
    <lineage>
        <taxon>Bacteria</taxon>
        <taxon>Bacillati</taxon>
        <taxon>Actinomycetota</taxon>
        <taxon>Actinomycetes</taxon>
        <taxon>Micromonosporales</taxon>
        <taxon>Micromonosporaceae</taxon>
        <taxon>Virgisporangium</taxon>
    </lineage>
</organism>
<sequence>MAVLHKMGSAAAVGTTLAVLAVPMLSADTPAVTSDRASAQQSGDPSTPVKVFRRKLGPVKPPGVPVITSDLAEPARKEVAMRLVSSAENSTLDWRSQFGYIEDIGDGRGYTAGIIGFCSGTGDMLELVEAYTAAAPGNGLARFLPALRAVNGTDSHAGLGAPFVTAWKAAAADPAFQRAQESERDRVYFGPSVAQAKADGLRALGQFVYYDAIVMHGPGTDPVSFGGIRATAIARAKPPAQGGDEAAYLHAFLDARTAAMRTEEAHSDTSRVDTAQRVFLTSGNLDLNTPLSWKVYGDPFSIPA</sequence>
<dbReference type="Pfam" id="PF01374">
    <property type="entry name" value="Glyco_hydro_46"/>
    <property type="match status" value="1"/>
</dbReference>
<dbReference type="InterPro" id="IPR023099">
    <property type="entry name" value="Glyco_hydro_46_N"/>
</dbReference>
<evidence type="ECO:0000313" key="2">
    <source>
        <dbReference type="EMBL" id="GIJ68789.1"/>
    </source>
</evidence>
<dbReference type="RefSeq" id="WP_275423733.1">
    <property type="nucleotide sequence ID" value="NZ_BOPH01000049.1"/>
</dbReference>
<accession>A0A8J3ZRV9</accession>
<proteinExistence type="predicted"/>
<gene>
    <name evidence="2" type="ORF">Voc01_037060</name>
</gene>
<dbReference type="Proteomes" id="UP000635606">
    <property type="component" value="Unassembled WGS sequence"/>
</dbReference>
<reference evidence="2" key="1">
    <citation type="submission" date="2021-01" db="EMBL/GenBank/DDBJ databases">
        <title>Whole genome shotgun sequence of Virgisporangium ochraceum NBRC 16418.</title>
        <authorList>
            <person name="Komaki H."/>
            <person name="Tamura T."/>
        </authorList>
    </citation>
    <scope>NUCLEOTIDE SEQUENCE</scope>
    <source>
        <strain evidence="2">NBRC 16418</strain>
    </source>
</reference>
<dbReference type="Gene3D" id="1.20.141.10">
    <property type="entry name" value="Chitosanase, subunit A, domain 1"/>
    <property type="match status" value="1"/>
</dbReference>
<evidence type="ECO:0000256" key="1">
    <source>
        <dbReference type="SAM" id="SignalP"/>
    </source>
</evidence>
<feature type="signal peptide" evidence="1">
    <location>
        <begin position="1"/>
        <end position="21"/>
    </location>
</feature>
<keyword evidence="3" id="KW-1185">Reference proteome</keyword>
<dbReference type="GO" id="GO:0005576">
    <property type="term" value="C:extracellular region"/>
    <property type="evidence" value="ECO:0007669"/>
    <property type="project" value="InterPro"/>
</dbReference>
<dbReference type="CDD" id="cd00978">
    <property type="entry name" value="chitosanase_GH46"/>
    <property type="match status" value="1"/>
</dbReference>
<dbReference type="Gene3D" id="3.30.386.10">
    <property type="entry name" value="Chitosanase, subunit A, domain 2"/>
    <property type="match status" value="1"/>
</dbReference>
<name>A0A8J3ZRV9_9ACTN</name>
<evidence type="ECO:0000313" key="3">
    <source>
        <dbReference type="Proteomes" id="UP000635606"/>
    </source>
</evidence>
<dbReference type="AlphaFoldDB" id="A0A8J3ZRV9"/>
<dbReference type="GO" id="GO:0005975">
    <property type="term" value="P:carbohydrate metabolic process"/>
    <property type="evidence" value="ECO:0007669"/>
    <property type="project" value="InterPro"/>
</dbReference>
<protein>
    <submittedName>
        <fullName evidence="2">Chitosanase</fullName>
    </submittedName>
</protein>
<keyword evidence="1" id="KW-0732">Signal</keyword>
<dbReference type="InterPro" id="IPR000400">
    <property type="entry name" value="Glyco_hydro_46"/>
</dbReference>
<comment type="caution">
    <text evidence="2">The sequence shown here is derived from an EMBL/GenBank/DDBJ whole genome shotgun (WGS) entry which is preliminary data.</text>
</comment>
<dbReference type="InterPro" id="IPR023346">
    <property type="entry name" value="Lysozyme-like_dom_sf"/>
</dbReference>
<dbReference type="GO" id="GO:0016977">
    <property type="term" value="F:chitosanase activity"/>
    <property type="evidence" value="ECO:0007669"/>
    <property type="project" value="InterPro"/>
</dbReference>
<feature type="chain" id="PRO_5039500757" evidence="1">
    <location>
        <begin position="22"/>
        <end position="304"/>
    </location>
</feature>
<dbReference type="SUPFAM" id="SSF53955">
    <property type="entry name" value="Lysozyme-like"/>
    <property type="match status" value="1"/>
</dbReference>
<dbReference type="EMBL" id="BOPH01000049">
    <property type="protein sequence ID" value="GIJ68789.1"/>
    <property type="molecule type" value="Genomic_DNA"/>
</dbReference>